<dbReference type="Proteomes" id="UP001055811">
    <property type="component" value="Linkage Group LG01"/>
</dbReference>
<comment type="caution">
    <text evidence="1">The sequence shown here is derived from an EMBL/GenBank/DDBJ whole genome shotgun (WGS) entry which is preliminary data.</text>
</comment>
<sequence length="135" mass="15660">MTRTTKMMSAMVRELRKTVIVTARKRRKTERKRIIIMDLVYGGVIGQLESVETVLDNVNRQLFFCSERPIGPIDHEVLNFELSLLMCISRFIEARRIKIQLKLDGSAPDFFIFHDMVQEEIKKQELNDGGGYLLA</sequence>
<name>A0ACB9H4V3_CICIN</name>
<proteinExistence type="predicted"/>
<reference evidence="2" key="1">
    <citation type="journal article" date="2022" name="Mol. Ecol. Resour.">
        <title>The genomes of chicory, endive, great burdock and yacon provide insights into Asteraceae palaeo-polyploidization history and plant inulin production.</title>
        <authorList>
            <person name="Fan W."/>
            <person name="Wang S."/>
            <person name="Wang H."/>
            <person name="Wang A."/>
            <person name="Jiang F."/>
            <person name="Liu H."/>
            <person name="Zhao H."/>
            <person name="Xu D."/>
            <person name="Zhang Y."/>
        </authorList>
    </citation>
    <scope>NUCLEOTIDE SEQUENCE [LARGE SCALE GENOMIC DNA]</scope>
    <source>
        <strain evidence="2">cv. Punajuju</strain>
    </source>
</reference>
<organism evidence="1 2">
    <name type="scientific">Cichorium intybus</name>
    <name type="common">Chicory</name>
    <dbReference type="NCBI Taxonomy" id="13427"/>
    <lineage>
        <taxon>Eukaryota</taxon>
        <taxon>Viridiplantae</taxon>
        <taxon>Streptophyta</taxon>
        <taxon>Embryophyta</taxon>
        <taxon>Tracheophyta</taxon>
        <taxon>Spermatophyta</taxon>
        <taxon>Magnoliopsida</taxon>
        <taxon>eudicotyledons</taxon>
        <taxon>Gunneridae</taxon>
        <taxon>Pentapetalae</taxon>
        <taxon>asterids</taxon>
        <taxon>campanulids</taxon>
        <taxon>Asterales</taxon>
        <taxon>Asteraceae</taxon>
        <taxon>Cichorioideae</taxon>
        <taxon>Cichorieae</taxon>
        <taxon>Cichoriinae</taxon>
        <taxon>Cichorium</taxon>
    </lineage>
</organism>
<evidence type="ECO:0000313" key="1">
    <source>
        <dbReference type="EMBL" id="KAI3790205.1"/>
    </source>
</evidence>
<reference evidence="1 2" key="2">
    <citation type="journal article" date="2022" name="Mol. Ecol. Resour.">
        <title>The genomes of chicory, endive, great burdock and yacon provide insights into Asteraceae paleo-polyploidization history and plant inulin production.</title>
        <authorList>
            <person name="Fan W."/>
            <person name="Wang S."/>
            <person name="Wang H."/>
            <person name="Wang A."/>
            <person name="Jiang F."/>
            <person name="Liu H."/>
            <person name="Zhao H."/>
            <person name="Xu D."/>
            <person name="Zhang Y."/>
        </authorList>
    </citation>
    <scope>NUCLEOTIDE SEQUENCE [LARGE SCALE GENOMIC DNA]</scope>
    <source>
        <strain evidence="2">cv. Punajuju</strain>
        <tissue evidence="1">Leaves</tissue>
    </source>
</reference>
<dbReference type="EMBL" id="CM042009">
    <property type="protein sequence ID" value="KAI3790205.1"/>
    <property type="molecule type" value="Genomic_DNA"/>
</dbReference>
<protein>
    <submittedName>
        <fullName evidence="1">Uncharacterized protein</fullName>
    </submittedName>
</protein>
<keyword evidence="2" id="KW-1185">Reference proteome</keyword>
<gene>
    <name evidence="1" type="ORF">L2E82_03074</name>
</gene>
<accession>A0ACB9H4V3</accession>
<evidence type="ECO:0000313" key="2">
    <source>
        <dbReference type="Proteomes" id="UP001055811"/>
    </source>
</evidence>